<dbReference type="Gene3D" id="3.40.50.2300">
    <property type="match status" value="2"/>
</dbReference>
<dbReference type="InterPro" id="IPR036779">
    <property type="entry name" value="LysM_dom_sf"/>
</dbReference>
<dbReference type="Pfam" id="PF01476">
    <property type="entry name" value="LysM"/>
    <property type="match status" value="3"/>
</dbReference>
<dbReference type="PANTHER" id="PTHR33734">
    <property type="entry name" value="LYSM DOMAIN-CONTAINING GPI-ANCHORED PROTEIN 2"/>
    <property type="match status" value="1"/>
</dbReference>
<dbReference type="InterPro" id="IPR018392">
    <property type="entry name" value="LysM"/>
</dbReference>
<name>A0A5C6RTE2_9FLAO</name>
<keyword evidence="4" id="KW-1185">Reference proteome</keyword>
<dbReference type="PROSITE" id="PS51782">
    <property type="entry name" value="LYSM"/>
    <property type="match status" value="3"/>
</dbReference>
<evidence type="ECO:0000256" key="1">
    <source>
        <dbReference type="SAM" id="Phobius"/>
    </source>
</evidence>
<keyword evidence="1" id="KW-1133">Transmembrane helix</keyword>
<dbReference type="SUPFAM" id="SSF53822">
    <property type="entry name" value="Periplasmic binding protein-like I"/>
    <property type="match status" value="1"/>
</dbReference>
<keyword evidence="1" id="KW-0472">Membrane</keyword>
<dbReference type="EMBL" id="VOOS01000003">
    <property type="protein sequence ID" value="TXB65249.1"/>
    <property type="molecule type" value="Genomic_DNA"/>
</dbReference>
<evidence type="ECO:0000313" key="3">
    <source>
        <dbReference type="EMBL" id="TXB65249.1"/>
    </source>
</evidence>
<gene>
    <name evidence="3" type="ORF">FRY74_07455</name>
</gene>
<comment type="caution">
    <text evidence="3">The sequence shown here is derived from an EMBL/GenBank/DDBJ whole genome shotgun (WGS) entry which is preliminary data.</text>
</comment>
<feature type="domain" description="LysM" evidence="2">
    <location>
        <begin position="60"/>
        <end position="103"/>
    </location>
</feature>
<reference evidence="3 4" key="1">
    <citation type="submission" date="2019-08" db="EMBL/GenBank/DDBJ databases">
        <title>Genome of Vicingus serpentipes NCIMB 15042.</title>
        <authorList>
            <person name="Bowman J.P."/>
        </authorList>
    </citation>
    <scope>NUCLEOTIDE SEQUENCE [LARGE SCALE GENOMIC DNA]</scope>
    <source>
        <strain evidence="3 4">NCIMB 15042</strain>
    </source>
</reference>
<dbReference type="SMART" id="SM00257">
    <property type="entry name" value="LysM"/>
    <property type="match status" value="3"/>
</dbReference>
<accession>A0A5C6RTE2</accession>
<dbReference type="CDD" id="cd00118">
    <property type="entry name" value="LysM"/>
    <property type="match status" value="1"/>
</dbReference>
<dbReference type="PANTHER" id="PTHR33734:SF22">
    <property type="entry name" value="MEMBRANE-BOUND LYTIC MUREIN TRANSGLYCOSYLASE D"/>
    <property type="match status" value="1"/>
</dbReference>
<dbReference type="Proteomes" id="UP000321721">
    <property type="component" value="Unassembled WGS sequence"/>
</dbReference>
<dbReference type="AlphaFoldDB" id="A0A5C6RTE2"/>
<dbReference type="InterPro" id="IPR028082">
    <property type="entry name" value="Peripla_BP_I"/>
</dbReference>
<dbReference type="OrthoDB" id="2149800at2"/>
<organism evidence="3 4">
    <name type="scientific">Vicingus serpentipes</name>
    <dbReference type="NCBI Taxonomy" id="1926625"/>
    <lineage>
        <taxon>Bacteria</taxon>
        <taxon>Pseudomonadati</taxon>
        <taxon>Bacteroidota</taxon>
        <taxon>Flavobacteriia</taxon>
        <taxon>Flavobacteriales</taxon>
        <taxon>Vicingaceae</taxon>
        <taxon>Vicingus</taxon>
    </lineage>
</organism>
<dbReference type="RefSeq" id="WP_147100118.1">
    <property type="nucleotide sequence ID" value="NZ_VOOS01000003.1"/>
</dbReference>
<sequence>MTLVQNLQQQLSGNNLILLILIIKKLIPYYVLAIALIFSLKINAQVDTTTVHQINGKDYYIHNIEQGNTLYFLSKVYNTPIDIIQKENPSVNDGLSVGEKIFIPLKREVDTEVIVNGNYILHTVEKGRTLYALAKEYNVQQNDIIVLNPEIVDNGIKEGQVIKIPVLKIKQEQVPTKEIKEKPIYKTHNVNAGETLYSLSKLYKVSVDSIKIVNDGLLNGLRVGEKIYLPILVEQKRIATSSTFNNMLSSDSIVNSINLNLFNTDSIIKKSVYKIALLLPFYIEENEEIVTSALQQKEIYPKSKYAVEFYHGVVLALDSLSNQDVNFELLVYDTKGQDSISTRKALKKIDIEKVDLIIGPLYYSNFEVASQFALERNIPIISPVKQNNKILLGNQFVFKAVPSKMSILKHIAHLAVDSFSTNNNLITIEHITSKEKSLADAYIKDYNELMMNKTDTLIYSSMKKVQLSNAQEIISSLNKLTNNVMFVPSSNSTFVTNLFSVLTNVLTTKDYKSCKVTLIGLEEWLQFDNIDLEYFQTLNVYLPINQFIDYENESVVTMINKYYESTKTYPSNSSFLGFDIAYYFGNKLKTNGNVFTNEEKLSSFTSLEFNFLKTGVESGFENTHSTIVGFQNYKVERID</sequence>
<feature type="domain" description="LysM" evidence="2">
    <location>
        <begin position="186"/>
        <end position="229"/>
    </location>
</feature>
<dbReference type="SUPFAM" id="SSF54106">
    <property type="entry name" value="LysM domain"/>
    <property type="match status" value="3"/>
</dbReference>
<evidence type="ECO:0000259" key="2">
    <source>
        <dbReference type="PROSITE" id="PS51782"/>
    </source>
</evidence>
<protein>
    <submittedName>
        <fullName evidence="3">LysM peptidoglycan-binding domain-containing protein</fullName>
    </submittedName>
</protein>
<proteinExistence type="predicted"/>
<feature type="domain" description="LysM" evidence="2">
    <location>
        <begin position="120"/>
        <end position="164"/>
    </location>
</feature>
<dbReference type="Gene3D" id="3.10.350.10">
    <property type="entry name" value="LysM domain"/>
    <property type="match status" value="3"/>
</dbReference>
<evidence type="ECO:0000313" key="4">
    <source>
        <dbReference type="Proteomes" id="UP000321721"/>
    </source>
</evidence>
<feature type="transmembrane region" description="Helical" evidence="1">
    <location>
        <begin position="16"/>
        <end position="40"/>
    </location>
</feature>
<keyword evidence="1" id="KW-0812">Transmembrane</keyword>